<gene>
    <name evidence="2" type="ORF">KUF71_001880</name>
</gene>
<feature type="compositionally biased region" description="Polar residues" evidence="1">
    <location>
        <begin position="13"/>
        <end position="25"/>
    </location>
</feature>
<reference evidence="2" key="2">
    <citation type="journal article" date="2023" name="BMC Genomics">
        <title>Pest status, molecular evolution, and epigenetic factors derived from the genome assembly of Frankliniella fusca, a thysanopteran phytovirus vector.</title>
        <authorList>
            <person name="Catto M.A."/>
            <person name="Labadie P.E."/>
            <person name="Jacobson A.L."/>
            <person name="Kennedy G.G."/>
            <person name="Srinivasan R."/>
            <person name="Hunt B.G."/>
        </authorList>
    </citation>
    <scope>NUCLEOTIDE SEQUENCE</scope>
    <source>
        <strain evidence="2">PL_HMW_Pooled</strain>
    </source>
</reference>
<protein>
    <submittedName>
        <fullName evidence="2">Guanine nucleotide exchange factor MSS4</fullName>
    </submittedName>
</protein>
<organism evidence="2 3">
    <name type="scientific">Frankliniella fusca</name>
    <dbReference type="NCBI Taxonomy" id="407009"/>
    <lineage>
        <taxon>Eukaryota</taxon>
        <taxon>Metazoa</taxon>
        <taxon>Ecdysozoa</taxon>
        <taxon>Arthropoda</taxon>
        <taxon>Hexapoda</taxon>
        <taxon>Insecta</taxon>
        <taxon>Pterygota</taxon>
        <taxon>Neoptera</taxon>
        <taxon>Paraneoptera</taxon>
        <taxon>Thysanoptera</taxon>
        <taxon>Terebrantia</taxon>
        <taxon>Thripoidea</taxon>
        <taxon>Thripidae</taxon>
        <taxon>Frankliniella</taxon>
    </lineage>
</organism>
<keyword evidence="3" id="KW-1185">Reference proteome</keyword>
<comment type="caution">
    <text evidence="2">The sequence shown here is derived from an EMBL/GenBank/DDBJ whole genome shotgun (WGS) entry which is preliminary data.</text>
</comment>
<accession>A0AAE1HLH5</accession>
<dbReference type="Proteomes" id="UP001219518">
    <property type="component" value="Unassembled WGS sequence"/>
</dbReference>
<dbReference type="EMBL" id="JAHWGI010001147">
    <property type="protein sequence ID" value="KAK3923472.1"/>
    <property type="molecule type" value="Genomic_DNA"/>
</dbReference>
<evidence type="ECO:0000313" key="3">
    <source>
        <dbReference type="Proteomes" id="UP001219518"/>
    </source>
</evidence>
<dbReference type="AlphaFoldDB" id="A0AAE1HLH5"/>
<feature type="region of interest" description="Disordered" evidence="1">
    <location>
        <begin position="1"/>
        <end position="25"/>
    </location>
</feature>
<reference evidence="2" key="1">
    <citation type="submission" date="2021-07" db="EMBL/GenBank/DDBJ databases">
        <authorList>
            <person name="Catto M.A."/>
            <person name="Jacobson A."/>
            <person name="Kennedy G."/>
            <person name="Labadie P."/>
            <person name="Hunt B.G."/>
            <person name="Srinivasan R."/>
        </authorList>
    </citation>
    <scope>NUCLEOTIDE SEQUENCE</scope>
    <source>
        <strain evidence="2">PL_HMW_Pooled</strain>
        <tissue evidence="2">Head</tissue>
    </source>
</reference>
<evidence type="ECO:0000313" key="2">
    <source>
        <dbReference type="EMBL" id="KAK3923472.1"/>
    </source>
</evidence>
<sequence length="96" mass="10898">MGDSYWKKPTPPDGTNCSPEQVQKTSLEERAFHSDEACAKAFDEDMSSLTWNICEICKVKTLGRKSVKKKNCPYGSRCWQFSFINNMDPGDVPDEL</sequence>
<name>A0AAE1HLH5_9NEOP</name>
<proteinExistence type="predicted"/>
<evidence type="ECO:0000256" key="1">
    <source>
        <dbReference type="SAM" id="MobiDB-lite"/>
    </source>
</evidence>